<dbReference type="STRING" id="7739.C3YX35"/>
<feature type="domain" description="Ig-like" evidence="7">
    <location>
        <begin position="441"/>
        <end position="478"/>
    </location>
</feature>
<keyword evidence="2" id="KW-0472">Membrane</keyword>
<evidence type="ECO:0000256" key="2">
    <source>
        <dbReference type="ARBA" id="ARBA00023136"/>
    </source>
</evidence>
<dbReference type="InterPro" id="IPR013783">
    <property type="entry name" value="Ig-like_fold"/>
</dbReference>
<evidence type="ECO:0000256" key="3">
    <source>
        <dbReference type="ARBA" id="ARBA00023157"/>
    </source>
</evidence>
<dbReference type="SMART" id="SM00409">
    <property type="entry name" value="IG"/>
    <property type="match status" value="2"/>
</dbReference>
<feature type="domain" description="Ig-like" evidence="7">
    <location>
        <begin position="109"/>
        <end position="196"/>
    </location>
</feature>
<gene>
    <name evidence="8" type="ORF">BRAFLDRAFT_104263</name>
</gene>
<dbReference type="InterPro" id="IPR007110">
    <property type="entry name" value="Ig-like_dom"/>
</dbReference>
<dbReference type="EMBL" id="GG666562">
    <property type="protein sequence ID" value="EEN55053.1"/>
    <property type="molecule type" value="Genomic_DNA"/>
</dbReference>
<keyword evidence="5" id="KW-0393">Immunoglobulin domain</keyword>
<evidence type="ECO:0000256" key="1">
    <source>
        <dbReference type="ARBA" id="ARBA00004479"/>
    </source>
</evidence>
<dbReference type="InterPro" id="IPR003599">
    <property type="entry name" value="Ig_sub"/>
</dbReference>
<dbReference type="SUPFAM" id="SSF48726">
    <property type="entry name" value="Immunoglobulin"/>
    <property type="match status" value="2"/>
</dbReference>
<evidence type="ECO:0000256" key="5">
    <source>
        <dbReference type="ARBA" id="ARBA00023319"/>
    </source>
</evidence>
<keyword evidence="3" id="KW-1015">Disulfide bond</keyword>
<comment type="subcellular location">
    <subcellularLocation>
        <location evidence="1">Membrane</location>
        <topology evidence="1">Single-pass type I membrane protein</topology>
    </subcellularLocation>
</comment>
<evidence type="ECO:0000313" key="8">
    <source>
        <dbReference type="EMBL" id="EEN55053.1"/>
    </source>
</evidence>
<keyword evidence="4" id="KW-0325">Glycoprotein</keyword>
<dbReference type="SMART" id="SM00406">
    <property type="entry name" value="IGv"/>
    <property type="match status" value="1"/>
</dbReference>
<organism>
    <name type="scientific">Branchiostoma floridae</name>
    <name type="common">Florida lancelet</name>
    <name type="synonym">Amphioxus</name>
    <dbReference type="NCBI Taxonomy" id="7739"/>
    <lineage>
        <taxon>Eukaryota</taxon>
        <taxon>Metazoa</taxon>
        <taxon>Chordata</taxon>
        <taxon>Cephalochordata</taxon>
        <taxon>Leptocardii</taxon>
        <taxon>Amphioxiformes</taxon>
        <taxon>Branchiostomatidae</taxon>
        <taxon>Branchiostoma</taxon>
    </lineage>
</organism>
<dbReference type="Gene3D" id="2.60.40.10">
    <property type="entry name" value="Immunoglobulins"/>
    <property type="match status" value="1"/>
</dbReference>
<feature type="region of interest" description="Disordered" evidence="6">
    <location>
        <begin position="246"/>
        <end position="328"/>
    </location>
</feature>
<evidence type="ECO:0000256" key="6">
    <source>
        <dbReference type="SAM" id="MobiDB-lite"/>
    </source>
</evidence>
<sequence>MGMRLTCVVCEAHQTFLTNCLQTVATLSVPSCRAKPQNIMGNLKLACVPVADRAALMAAFHVLVVAVEVSLSLVLRVFLHSARCCLKTESSVQGAAYRQYPQDTATLLGQPVTLYCSFSGLSPGDVVNWHWYNPSSEAKLFHISAGSLVAPEFPRYSIVGDTERGEYNLYIRDTRQQDEGNYRCSVFSVRDTKDIELKIIVQGAAYRQYPQDTATLLGQPVTLYCSFSGLSPGDVVNWHCIQQSPFHGKPPSTANPLPRQTPLHGKPPSTANPLPRQIPSTANPLPRQTPFHGTANPIPRQTPFHGKPPSTANPLPRQTPFHGKPPSMANLLPWQTPFLSKLPFQLIVANQRSPSTSPQKISKSAAEPIFNPSENTSPLTETTKLLYPPITQRQTWPGPRFATLRGPHRPLAGIDGNSPTIIVRPDCLENYQETQPYPVPPPVSPKITGPLAPRTEGKGLVLTCQSRGGRPLPKLVWYNGTTRQPPVRSVSRVLHNTAELKVKCPPPRYTPSLLGPSPVVRPRLLEFDKFVERLSYRKVRQ</sequence>
<evidence type="ECO:0000259" key="7">
    <source>
        <dbReference type="PROSITE" id="PS50835"/>
    </source>
</evidence>
<reference evidence="8" key="1">
    <citation type="journal article" date="2008" name="Nature">
        <title>The amphioxus genome and the evolution of the chordate karyotype.</title>
        <authorList>
            <consortium name="US DOE Joint Genome Institute (JGI-PGF)"/>
            <person name="Putnam N.H."/>
            <person name="Butts T."/>
            <person name="Ferrier D.E.K."/>
            <person name="Furlong R.F."/>
            <person name="Hellsten U."/>
            <person name="Kawashima T."/>
            <person name="Robinson-Rechavi M."/>
            <person name="Shoguchi E."/>
            <person name="Terry A."/>
            <person name="Yu J.-K."/>
            <person name="Benito-Gutierrez E.L."/>
            <person name="Dubchak I."/>
            <person name="Garcia-Fernandez J."/>
            <person name="Gibson-Brown J.J."/>
            <person name="Grigoriev I.V."/>
            <person name="Horton A.C."/>
            <person name="de Jong P.J."/>
            <person name="Jurka J."/>
            <person name="Kapitonov V.V."/>
            <person name="Kohara Y."/>
            <person name="Kuroki Y."/>
            <person name="Lindquist E."/>
            <person name="Lucas S."/>
            <person name="Osoegawa K."/>
            <person name="Pennacchio L.A."/>
            <person name="Salamov A.A."/>
            <person name="Satou Y."/>
            <person name="Sauka-Spengler T."/>
            <person name="Schmutz J."/>
            <person name="Shin-I T."/>
            <person name="Toyoda A."/>
            <person name="Bronner-Fraser M."/>
            <person name="Fujiyama A."/>
            <person name="Holland L.Z."/>
            <person name="Holland P.W.H."/>
            <person name="Satoh N."/>
            <person name="Rokhsar D.S."/>
        </authorList>
    </citation>
    <scope>NUCLEOTIDE SEQUENCE [LARGE SCALE GENOMIC DNA]</scope>
    <source>
        <strain evidence="8">S238N-H82</strain>
        <tissue evidence="8">Testes</tissue>
    </source>
</reference>
<dbReference type="AlphaFoldDB" id="C3YX35"/>
<feature type="region of interest" description="Disordered" evidence="6">
    <location>
        <begin position="353"/>
        <end position="380"/>
    </location>
</feature>
<dbReference type="InParanoid" id="C3YX35"/>
<accession>C3YX35</accession>
<dbReference type="InterPro" id="IPR051275">
    <property type="entry name" value="Cell_adhesion_signaling"/>
</dbReference>
<dbReference type="Pfam" id="PF07686">
    <property type="entry name" value="V-set"/>
    <property type="match status" value="1"/>
</dbReference>
<name>C3YX35_BRAFL</name>
<dbReference type="CDD" id="cd00099">
    <property type="entry name" value="IgV"/>
    <property type="match status" value="1"/>
</dbReference>
<dbReference type="PANTHER" id="PTHR11640:SF164">
    <property type="entry name" value="MAM DOMAIN-CONTAINING GLYCOSYLPHOSPHATIDYLINOSITOL ANCHOR PROTEIN 1"/>
    <property type="match status" value="1"/>
</dbReference>
<dbReference type="GO" id="GO:0016020">
    <property type="term" value="C:membrane"/>
    <property type="evidence" value="ECO:0007669"/>
    <property type="project" value="UniProtKB-SubCell"/>
</dbReference>
<proteinExistence type="predicted"/>
<dbReference type="InterPro" id="IPR036179">
    <property type="entry name" value="Ig-like_dom_sf"/>
</dbReference>
<protein>
    <recommendedName>
        <fullName evidence="7">Ig-like domain-containing protein</fullName>
    </recommendedName>
</protein>
<dbReference type="PROSITE" id="PS50835">
    <property type="entry name" value="IG_LIKE"/>
    <property type="match status" value="2"/>
</dbReference>
<feature type="compositionally biased region" description="Polar residues" evidence="6">
    <location>
        <begin position="353"/>
        <end position="362"/>
    </location>
</feature>
<dbReference type="InterPro" id="IPR013106">
    <property type="entry name" value="Ig_V-set"/>
</dbReference>
<evidence type="ECO:0000256" key="4">
    <source>
        <dbReference type="ARBA" id="ARBA00023180"/>
    </source>
</evidence>
<dbReference type="PANTHER" id="PTHR11640">
    <property type="entry name" value="NEPHRIN"/>
    <property type="match status" value="1"/>
</dbReference>